<dbReference type="AlphaFoldDB" id="A0A024G787"/>
<evidence type="ECO:0000313" key="1">
    <source>
        <dbReference type="EMBL" id="CCI42191.1"/>
    </source>
</evidence>
<proteinExistence type="predicted"/>
<evidence type="ECO:0000313" key="2">
    <source>
        <dbReference type="Proteomes" id="UP000053237"/>
    </source>
</evidence>
<evidence type="ECO:0008006" key="3">
    <source>
        <dbReference type="Google" id="ProtNLM"/>
    </source>
</evidence>
<name>A0A024G787_9STRA</name>
<keyword evidence="2" id="KW-1185">Reference proteome</keyword>
<dbReference type="PANTHER" id="PTHR35871">
    <property type="entry name" value="EXPRESSED PROTEIN"/>
    <property type="match status" value="1"/>
</dbReference>
<dbReference type="Proteomes" id="UP000053237">
    <property type="component" value="Unassembled WGS sequence"/>
</dbReference>
<dbReference type="InParanoid" id="A0A024G787"/>
<gene>
    <name evidence="1" type="ORF">BN9_029750</name>
</gene>
<protein>
    <recommendedName>
        <fullName evidence="3">DDE-1 domain-containing protein</fullName>
    </recommendedName>
</protein>
<dbReference type="OrthoDB" id="2449121at2759"/>
<sequence length="125" mass="14371">MGINHFEKKELEYQSMSTNFLSDVWGRLSLTRASQHPSIPKEACVIMHPGKNYDGWWTGEYLFKKVRDRAISIFEAQLPTSRALFAFDNATSHAAFAIDSLVGNRMNWDQLENNQRCAMGEWKIA</sequence>
<comment type="caution">
    <text evidence="1">The sequence shown here is derived from an EMBL/GenBank/DDBJ whole genome shotgun (WGS) entry which is preliminary data.</text>
</comment>
<accession>A0A024G787</accession>
<reference evidence="1 2" key="1">
    <citation type="submission" date="2012-05" db="EMBL/GenBank/DDBJ databases">
        <title>Recombination and specialization in a pathogen metapopulation.</title>
        <authorList>
            <person name="Gardiner A."/>
            <person name="Kemen E."/>
            <person name="Schultz-Larsen T."/>
            <person name="MacLean D."/>
            <person name="Van Oosterhout C."/>
            <person name="Jones J.D.G."/>
        </authorList>
    </citation>
    <scope>NUCLEOTIDE SEQUENCE [LARGE SCALE GENOMIC DNA]</scope>
    <source>
        <strain evidence="1 2">Ac Nc2</strain>
    </source>
</reference>
<organism evidence="1 2">
    <name type="scientific">Albugo candida</name>
    <dbReference type="NCBI Taxonomy" id="65357"/>
    <lineage>
        <taxon>Eukaryota</taxon>
        <taxon>Sar</taxon>
        <taxon>Stramenopiles</taxon>
        <taxon>Oomycota</taxon>
        <taxon>Peronosporomycetes</taxon>
        <taxon>Albuginales</taxon>
        <taxon>Albuginaceae</taxon>
        <taxon>Albugo</taxon>
    </lineage>
</organism>
<dbReference type="EMBL" id="CAIX01000031">
    <property type="protein sequence ID" value="CCI42191.1"/>
    <property type="molecule type" value="Genomic_DNA"/>
</dbReference>
<dbReference type="PANTHER" id="PTHR35871:SF1">
    <property type="entry name" value="CXC1-LIKE CYSTEINE CLUSTER ASSOCIATED WITH KDZ TRANSPOSASES DOMAIN-CONTAINING PROTEIN"/>
    <property type="match status" value="1"/>
</dbReference>